<feature type="region of interest" description="Disordered" evidence="1">
    <location>
        <begin position="1"/>
        <end position="38"/>
    </location>
</feature>
<proteinExistence type="predicted"/>
<feature type="region of interest" description="Disordered" evidence="1">
    <location>
        <begin position="115"/>
        <end position="149"/>
    </location>
</feature>
<dbReference type="EMBL" id="BAAAHG010000053">
    <property type="protein sequence ID" value="GAA0926680.1"/>
    <property type="molecule type" value="Genomic_DNA"/>
</dbReference>
<sequence>MLAGRVSHRRSEHAVGPLGAHDPLPHEPPKSTFRERRGLGRCGIEVDDGLEMPGINAYDIAVLDRDIPGPSGDEITKRTVAPGSGMPVLMLTAADRPDHRTLTLTPRSAGGLRITVELPSTPSHPGGDAPPRRRSALPGPGRRGTPPHE</sequence>
<feature type="compositionally biased region" description="Basic residues" evidence="1">
    <location>
        <begin position="1"/>
        <end position="11"/>
    </location>
</feature>
<reference evidence="3" key="1">
    <citation type="journal article" date="2019" name="Int. J. Syst. Evol. Microbiol.">
        <title>The Global Catalogue of Microorganisms (GCM) 10K type strain sequencing project: providing services to taxonomists for standard genome sequencing and annotation.</title>
        <authorList>
            <consortium name="The Broad Institute Genomics Platform"/>
            <consortium name="The Broad Institute Genome Sequencing Center for Infectious Disease"/>
            <person name="Wu L."/>
            <person name="Ma J."/>
        </authorList>
    </citation>
    <scope>NUCLEOTIDE SEQUENCE [LARGE SCALE GENOMIC DNA]</scope>
    <source>
        <strain evidence="3">JCM 10673</strain>
    </source>
</reference>
<evidence type="ECO:0000313" key="3">
    <source>
        <dbReference type="Proteomes" id="UP001501005"/>
    </source>
</evidence>
<feature type="compositionally biased region" description="Basic and acidic residues" evidence="1">
    <location>
        <begin position="23"/>
        <end position="38"/>
    </location>
</feature>
<dbReference type="SUPFAM" id="SSF52172">
    <property type="entry name" value="CheY-like"/>
    <property type="match status" value="1"/>
</dbReference>
<dbReference type="InterPro" id="IPR011006">
    <property type="entry name" value="CheY-like_superfamily"/>
</dbReference>
<organism evidence="2 3">
    <name type="scientific">Streptomyces thermoalcalitolerans</name>
    <dbReference type="NCBI Taxonomy" id="65605"/>
    <lineage>
        <taxon>Bacteria</taxon>
        <taxon>Bacillati</taxon>
        <taxon>Actinomycetota</taxon>
        <taxon>Actinomycetes</taxon>
        <taxon>Kitasatosporales</taxon>
        <taxon>Streptomycetaceae</taxon>
        <taxon>Streptomyces</taxon>
    </lineage>
</organism>
<keyword evidence="3" id="KW-1185">Reference proteome</keyword>
<name>A0ABP3ZSW3_9ACTN</name>
<accession>A0ABP3ZSW3</accession>
<comment type="caution">
    <text evidence="2">The sequence shown here is derived from an EMBL/GenBank/DDBJ whole genome shotgun (WGS) entry which is preliminary data.</text>
</comment>
<dbReference type="Proteomes" id="UP001501005">
    <property type="component" value="Unassembled WGS sequence"/>
</dbReference>
<evidence type="ECO:0008006" key="4">
    <source>
        <dbReference type="Google" id="ProtNLM"/>
    </source>
</evidence>
<protein>
    <recommendedName>
        <fullName evidence="4">Response regulatory domain-containing protein</fullName>
    </recommendedName>
</protein>
<gene>
    <name evidence="2" type="ORF">GCM10009549_48430</name>
</gene>
<evidence type="ECO:0000313" key="2">
    <source>
        <dbReference type="EMBL" id="GAA0926680.1"/>
    </source>
</evidence>
<evidence type="ECO:0000256" key="1">
    <source>
        <dbReference type="SAM" id="MobiDB-lite"/>
    </source>
</evidence>